<dbReference type="GO" id="GO:0009252">
    <property type="term" value="P:peptidoglycan biosynthetic process"/>
    <property type="evidence" value="ECO:0007669"/>
    <property type="project" value="UniProtKB-UniRule"/>
</dbReference>
<comment type="similarity">
    <text evidence="7">Belongs to the MurCDEF family.</text>
</comment>
<keyword evidence="7 8" id="KW-0133">Cell shape</keyword>
<dbReference type="EMBL" id="SMRS01000008">
    <property type="protein sequence ID" value="KAA0873930.1"/>
    <property type="molecule type" value="Genomic_DNA"/>
</dbReference>
<accession>A0A5A9VZJ6</accession>
<dbReference type="Gene3D" id="3.40.50.720">
    <property type="entry name" value="NAD(P)-binding Rossmann-like Domain"/>
    <property type="match status" value="1"/>
</dbReference>
<feature type="binding site" evidence="7">
    <location>
        <begin position="116"/>
        <end position="122"/>
    </location>
    <ligand>
        <name>ATP</name>
        <dbReference type="ChEBI" id="CHEBI:30616"/>
    </ligand>
</feature>
<evidence type="ECO:0000256" key="3">
    <source>
        <dbReference type="ARBA" id="ARBA00022490"/>
    </source>
</evidence>
<feature type="domain" description="Mur ligase central" evidence="10">
    <location>
        <begin position="114"/>
        <end position="286"/>
    </location>
</feature>
<comment type="pathway">
    <text evidence="2 7 8">Cell wall biogenesis; peptidoglycan biosynthesis.</text>
</comment>
<evidence type="ECO:0000256" key="2">
    <source>
        <dbReference type="ARBA" id="ARBA00004752"/>
    </source>
</evidence>
<dbReference type="Pfam" id="PF08245">
    <property type="entry name" value="Mur_ligase_M"/>
    <property type="match status" value="1"/>
</dbReference>
<keyword evidence="6 7" id="KW-0067">ATP-binding</keyword>
<dbReference type="GO" id="GO:0071555">
    <property type="term" value="P:cell wall organization"/>
    <property type="evidence" value="ECO:0007669"/>
    <property type="project" value="UniProtKB-KW"/>
</dbReference>
<evidence type="ECO:0000256" key="5">
    <source>
        <dbReference type="ARBA" id="ARBA00022741"/>
    </source>
</evidence>
<dbReference type="RefSeq" id="WP_149391582.1">
    <property type="nucleotide sequence ID" value="NZ_SMRS01000008.1"/>
</dbReference>
<reference evidence="11 12" key="1">
    <citation type="submission" date="2019-03" db="EMBL/GenBank/DDBJ databases">
        <title>Nitrincola sp. nov. isolated from an Indian soda lake.</title>
        <authorList>
            <person name="Joshi A."/>
            <person name="Thite S.V."/>
            <person name="Joseph N."/>
            <person name="Dhotre D."/>
            <person name="Moorthy M."/>
            <person name="Shouche Y.S."/>
        </authorList>
    </citation>
    <scope>NUCLEOTIDE SEQUENCE [LARGE SCALE GENOMIC DNA]</scope>
    <source>
        <strain evidence="11 12">MEB193</strain>
    </source>
</reference>
<keyword evidence="7 8" id="KW-0131">Cell cycle</keyword>
<sequence length="458" mass="48597">MALIATDSQRIIIGLGQTGLSCARFLAAKGWPFAVVDTRAEPPLADLFRREFPEVELRCGPLQADFLSRARSLILSPGVARAEPAIQAAESAGAQVLGDIDLFCAEVTAPIVAITGSNAKSTVTTLVGEMAKAAGIRVGVGGNIGVPVLDLLQTGPADLYVLELSSFQLETTHLLRAKAATVLNISPDHLDRYDSIQAYYLAKHRIYRGCEQAIFNRDDALTQPLIAVGMRAQSFGLQTPDLGQWGVREEAGVLYLAKGLETLMPATELRIQGQHNLANALAALALGEAVKLPRQAMLEALRQFSGLPHRCQWVAAAEGVTWINDSKGTNVGATLAAIQGLGSELTEQGRLLVILGGVAKDQRFVELRTPLQTFARAVILLGQDAPIIAEDLAGLPLYFVDSMQAAVAQAHALAQAGDVVLLSPACASFDMFSGYAQRGEVFAACVEACLKEAACSQN</sequence>
<evidence type="ECO:0000259" key="9">
    <source>
        <dbReference type="Pfam" id="PF02875"/>
    </source>
</evidence>
<evidence type="ECO:0000259" key="10">
    <source>
        <dbReference type="Pfam" id="PF08245"/>
    </source>
</evidence>
<evidence type="ECO:0000256" key="7">
    <source>
        <dbReference type="HAMAP-Rule" id="MF_00639"/>
    </source>
</evidence>
<keyword evidence="7 8" id="KW-0961">Cell wall biogenesis/degradation</keyword>
<dbReference type="Gene3D" id="3.40.1190.10">
    <property type="entry name" value="Mur-like, catalytic domain"/>
    <property type="match status" value="1"/>
</dbReference>
<dbReference type="Proteomes" id="UP000325302">
    <property type="component" value="Unassembled WGS sequence"/>
</dbReference>
<dbReference type="Gene3D" id="3.90.190.20">
    <property type="entry name" value="Mur ligase, C-terminal domain"/>
    <property type="match status" value="1"/>
</dbReference>
<dbReference type="GO" id="GO:0005737">
    <property type="term" value="C:cytoplasm"/>
    <property type="evidence" value="ECO:0007669"/>
    <property type="project" value="UniProtKB-SubCell"/>
</dbReference>
<dbReference type="PANTHER" id="PTHR43692:SF1">
    <property type="entry name" value="UDP-N-ACETYLMURAMOYLALANINE--D-GLUTAMATE LIGASE"/>
    <property type="match status" value="1"/>
</dbReference>
<comment type="catalytic activity">
    <reaction evidence="7 8">
        <text>UDP-N-acetyl-alpha-D-muramoyl-L-alanine + D-glutamate + ATP = UDP-N-acetyl-alpha-D-muramoyl-L-alanyl-D-glutamate + ADP + phosphate + H(+)</text>
        <dbReference type="Rhea" id="RHEA:16429"/>
        <dbReference type="ChEBI" id="CHEBI:15378"/>
        <dbReference type="ChEBI" id="CHEBI:29986"/>
        <dbReference type="ChEBI" id="CHEBI:30616"/>
        <dbReference type="ChEBI" id="CHEBI:43474"/>
        <dbReference type="ChEBI" id="CHEBI:83898"/>
        <dbReference type="ChEBI" id="CHEBI:83900"/>
        <dbReference type="ChEBI" id="CHEBI:456216"/>
        <dbReference type="EC" id="6.3.2.9"/>
    </reaction>
</comment>
<evidence type="ECO:0000313" key="11">
    <source>
        <dbReference type="EMBL" id="KAA0873930.1"/>
    </source>
</evidence>
<gene>
    <name evidence="7" type="primary">murD</name>
    <name evidence="11" type="ORF">E1H14_11300</name>
</gene>
<comment type="function">
    <text evidence="7 8">Cell wall formation. Catalyzes the addition of glutamate to the nucleotide precursor UDP-N-acetylmuramoyl-L-alanine (UMA).</text>
</comment>
<dbReference type="InterPro" id="IPR036615">
    <property type="entry name" value="Mur_ligase_C_dom_sf"/>
</dbReference>
<dbReference type="NCBIfam" id="TIGR01087">
    <property type="entry name" value="murD"/>
    <property type="match status" value="1"/>
</dbReference>
<protein>
    <recommendedName>
        <fullName evidence="7 8">UDP-N-acetylmuramoylalanine--D-glutamate ligase</fullName>
        <ecNumber evidence="7 8">6.3.2.9</ecNumber>
    </recommendedName>
    <alternativeName>
        <fullName evidence="7">D-glutamic acid-adding enzyme</fullName>
    </alternativeName>
    <alternativeName>
        <fullName evidence="7">UDP-N-acetylmuramoyl-L-alanyl-D-glutamate synthetase</fullName>
    </alternativeName>
</protein>
<evidence type="ECO:0000256" key="6">
    <source>
        <dbReference type="ARBA" id="ARBA00022840"/>
    </source>
</evidence>
<keyword evidence="7 8" id="KW-0573">Peptidoglycan synthesis</keyword>
<dbReference type="SUPFAM" id="SSF53623">
    <property type="entry name" value="MurD-like peptide ligases, catalytic domain"/>
    <property type="match status" value="1"/>
</dbReference>
<feature type="domain" description="Mur ligase C-terminal" evidence="9">
    <location>
        <begin position="309"/>
        <end position="426"/>
    </location>
</feature>
<name>A0A5A9VZJ6_9GAMM</name>
<dbReference type="InterPro" id="IPR004101">
    <property type="entry name" value="Mur_ligase_C"/>
</dbReference>
<evidence type="ECO:0000313" key="12">
    <source>
        <dbReference type="Proteomes" id="UP000325302"/>
    </source>
</evidence>
<keyword evidence="7 8" id="KW-0132">Cell division</keyword>
<dbReference type="AlphaFoldDB" id="A0A5A9VZJ6"/>
<dbReference type="GO" id="GO:0008360">
    <property type="term" value="P:regulation of cell shape"/>
    <property type="evidence" value="ECO:0007669"/>
    <property type="project" value="UniProtKB-KW"/>
</dbReference>
<dbReference type="UniPathway" id="UPA00219"/>
<dbReference type="EC" id="6.3.2.9" evidence="7 8"/>
<comment type="subcellular location">
    <subcellularLocation>
        <location evidence="1 7 8">Cytoplasm</location>
    </subcellularLocation>
</comment>
<dbReference type="GO" id="GO:0005524">
    <property type="term" value="F:ATP binding"/>
    <property type="evidence" value="ECO:0007669"/>
    <property type="project" value="UniProtKB-UniRule"/>
</dbReference>
<dbReference type="OrthoDB" id="9809796at2"/>
<keyword evidence="3 7" id="KW-0963">Cytoplasm</keyword>
<dbReference type="PANTHER" id="PTHR43692">
    <property type="entry name" value="UDP-N-ACETYLMURAMOYLALANINE--D-GLUTAMATE LIGASE"/>
    <property type="match status" value="1"/>
</dbReference>
<dbReference type="GO" id="GO:0008764">
    <property type="term" value="F:UDP-N-acetylmuramoylalanine-D-glutamate ligase activity"/>
    <property type="evidence" value="ECO:0007669"/>
    <property type="project" value="UniProtKB-UniRule"/>
</dbReference>
<dbReference type="SUPFAM" id="SSF51984">
    <property type="entry name" value="MurCD N-terminal domain"/>
    <property type="match status" value="1"/>
</dbReference>
<dbReference type="Pfam" id="PF02875">
    <property type="entry name" value="Mur_ligase_C"/>
    <property type="match status" value="1"/>
</dbReference>
<evidence type="ECO:0000256" key="4">
    <source>
        <dbReference type="ARBA" id="ARBA00022598"/>
    </source>
</evidence>
<dbReference type="InterPro" id="IPR005762">
    <property type="entry name" value="MurD"/>
</dbReference>
<dbReference type="InterPro" id="IPR036565">
    <property type="entry name" value="Mur-like_cat_sf"/>
</dbReference>
<dbReference type="Pfam" id="PF21799">
    <property type="entry name" value="MurD-like_N"/>
    <property type="match status" value="1"/>
</dbReference>
<dbReference type="SUPFAM" id="SSF53244">
    <property type="entry name" value="MurD-like peptide ligases, peptide-binding domain"/>
    <property type="match status" value="1"/>
</dbReference>
<organism evidence="11 12">
    <name type="scientific">Nitrincola tapanii</name>
    <dbReference type="NCBI Taxonomy" id="1708751"/>
    <lineage>
        <taxon>Bacteria</taxon>
        <taxon>Pseudomonadati</taxon>
        <taxon>Pseudomonadota</taxon>
        <taxon>Gammaproteobacteria</taxon>
        <taxon>Oceanospirillales</taxon>
        <taxon>Oceanospirillaceae</taxon>
        <taxon>Nitrincola</taxon>
    </lineage>
</organism>
<comment type="caution">
    <text evidence="11">The sequence shown here is derived from an EMBL/GenBank/DDBJ whole genome shotgun (WGS) entry which is preliminary data.</text>
</comment>
<keyword evidence="5 7" id="KW-0547">Nucleotide-binding</keyword>
<keyword evidence="12" id="KW-1185">Reference proteome</keyword>
<proteinExistence type="inferred from homology"/>
<evidence type="ECO:0000256" key="8">
    <source>
        <dbReference type="RuleBase" id="RU003664"/>
    </source>
</evidence>
<evidence type="ECO:0000256" key="1">
    <source>
        <dbReference type="ARBA" id="ARBA00004496"/>
    </source>
</evidence>
<dbReference type="HAMAP" id="MF_00639">
    <property type="entry name" value="MurD"/>
    <property type="match status" value="1"/>
</dbReference>
<keyword evidence="4 7" id="KW-0436">Ligase</keyword>
<dbReference type="GO" id="GO:0051301">
    <property type="term" value="P:cell division"/>
    <property type="evidence" value="ECO:0007669"/>
    <property type="project" value="UniProtKB-KW"/>
</dbReference>
<dbReference type="InterPro" id="IPR013221">
    <property type="entry name" value="Mur_ligase_cen"/>
</dbReference>